<comment type="caution">
    <text evidence="2">The sequence shown here is derived from an EMBL/GenBank/DDBJ whole genome shotgun (WGS) entry which is preliminary data.</text>
</comment>
<proteinExistence type="predicted"/>
<keyword evidence="3" id="KW-1185">Reference proteome</keyword>
<evidence type="ECO:0000313" key="2">
    <source>
        <dbReference type="EMBL" id="NMO96350.1"/>
    </source>
</evidence>
<accession>A0A848M830</accession>
<dbReference type="InterPro" id="IPR012349">
    <property type="entry name" value="Split_barrel_FMN-bd"/>
</dbReference>
<dbReference type="PANTHER" id="PTHR34818">
    <property type="entry name" value="PROTEIN BLI-3"/>
    <property type="match status" value="1"/>
</dbReference>
<protein>
    <submittedName>
        <fullName evidence="2">Pyridoxamine 5'-phosphate oxidase family protein</fullName>
    </submittedName>
</protein>
<gene>
    <name evidence="2" type="ORF">HII30_11270</name>
</gene>
<dbReference type="InterPro" id="IPR011576">
    <property type="entry name" value="Pyridox_Oxase_N"/>
</dbReference>
<feature type="domain" description="Pyridoxamine 5'-phosphate oxidase N-terminal" evidence="1">
    <location>
        <begin position="6"/>
        <end position="126"/>
    </location>
</feature>
<sequence>MDRTQLEQKIAEALKDNKFCSFATVEGNKPKVRYMALFNDGVHLHLATDRKTHKVEELESNPNVYVLAGFEEGGTKELLEIEGRASVTKNDSLRRDLWNDDFKKWFNGPDDPDYVILDIESVRIEYTPPGGDRQVWEK</sequence>
<dbReference type="InterPro" id="IPR052917">
    <property type="entry name" value="Stress-Dev_Protein"/>
</dbReference>
<dbReference type="Gene3D" id="2.30.110.10">
    <property type="entry name" value="Electron Transport, Fmn-binding Protein, Chain A"/>
    <property type="match status" value="1"/>
</dbReference>
<dbReference type="RefSeq" id="WP_169505132.1">
    <property type="nucleotide sequence ID" value="NZ_JABBPN010000009.1"/>
</dbReference>
<reference evidence="2 3" key="1">
    <citation type="submission" date="2020-04" db="EMBL/GenBank/DDBJ databases">
        <title>Paenibacillus algicola sp. nov., a novel marine bacterium producing alginate lyase.</title>
        <authorList>
            <person name="Huang H."/>
        </authorList>
    </citation>
    <scope>NUCLEOTIDE SEQUENCE [LARGE SCALE GENOMIC DNA]</scope>
    <source>
        <strain evidence="2 3">L7-75</strain>
    </source>
</reference>
<dbReference type="PANTHER" id="PTHR34818:SF1">
    <property type="entry name" value="PROTEIN BLI-3"/>
    <property type="match status" value="1"/>
</dbReference>
<dbReference type="EMBL" id="JABBPN010000009">
    <property type="protein sequence ID" value="NMO96350.1"/>
    <property type="molecule type" value="Genomic_DNA"/>
</dbReference>
<evidence type="ECO:0000313" key="3">
    <source>
        <dbReference type="Proteomes" id="UP000565468"/>
    </source>
</evidence>
<evidence type="ECO:0000259" key="1">
    <source>
        <dbReference type="Pfam" id="PF01243"/>
    </source>
</evidence>
<organism evidence="2 3">
    <name type="scientific">Paenibacillus lemnae</name>
    <dbReference type="NCBI Taxonomy" id="1330551"/>
    <lineage>
        <taxon>Bacteria</taxon>
        <taxon>Bacillati</taxon>
        <taxon>Bacillota</taxon>
        <taxon>Bacilli</taxon>
        <taxon>Bacillales</taxon>
        <taxon>Paenibacillaceae</taxon>
        <taxon>Paenibacillus</taxon>
    </lineage>
</organism>
<dbReference type="Proteomes" id="UP000565468">
    <property type="component" value="Unassembled WGS sequence"/>
</dbReference>
<dbReference type="Pfam" id="PF01243">
    <property type="entry name" value="PNPOx_N"/>
    <property type="match status" value="1"/>
</dbReference>
<dbReference type="SUPFAM" id="SSF50475">
    <property type="entry name" value="FMN-binding split barrel"/>
    <property type="match status" value="1"/>
</dbReference>
<name>A0A848M830_PAELE</name>
<dbReference type="AlphaFoldDB" id="A0A848M830"/>